<dbReference type="InterPro" id="IPR000845">
    <property type="entry name" value="Nucleoside_phosphorylase_d"/>
</dbReference>
<feature type="domain" description="Nucleoside phosphorylase" evidence="4">
    <location>
        <begin position="21"/>
        <end position="222"/>
    </location>
</feature>
<dbReference type="GO" id="GO:0009116">
    <property type="term" value="P:nucleoside metabolic process"/>
    <property type="evidence" value="ECO:0007669"/>
    <property type="project" value="InterPro"/>
</dbReference>
<sequence length="273" mass="29126">MNNSKKAKNHLQISSDSLPEIALLPGDPARVYEIGECLSNVKEIGNNRGYITITGTYKGLPLTVCSSGIGGPSTEIAVVELNRLGVDTIIRVGTSGGLADHVKPGDVIVLSSCIRYSGTANLFIPENFPAVADYRLLTALISACEEAGVVYHVGIGLSLDSFYATKPDLLRKDFPSSIYGKLEEWIAAGALQLDMEAATLYVLSSLLKINAAAICTAGSNISRGERPEIPPSNENAIIAACEAACKFNNWKEISIKRGRSFTLPPIAERGNEQ</sequence>
<dbReference type="EMBL" id="LGGH01000261">
    <property type="protein sequence ID" value="KUK66051.1"/>
    <property type="molecule type" value="Genomic_DNA"/>
</dbReference>
<dbReference type="PANTHER" id="PTHR43691:SF11">
    <property type="entry name" value="FI09636P-RELATED"/>
    <property type="match status" value="1"/>
</dbReference>
<dbReference type="SUPFAM" id="SSF53167">
    <property type="entry name" value="Purine and uridine phosphorylases"/>
    <property type="match status" value="1"/>
</dbReference>
<dbReference type="PATRIC" id="fig|1236046.6.peg.392"/>
<name>A0A101GWW3_9BACT</name>
<evidence type="ECO:0000256" key="1">
    <source>
        <dbReference type="ARBA" id="ARBA00011888"/>
    </source>
</evidence>
<dbReference type="EC" id="2.4.2.3" evidence="1"/>
<dbReference type="Gene3D" id="3.40.50.1580">
    <property type="entry name" value="Nucleoside phosphorylase domain"/>
    <property type="match status" value="1"/>
</dbReference>
<dbReference type="PANTHER" id="PTHR43691">
    <property type="entry name" value="URIDINE PHOSPHORYLASE"/>
    <property type="match status" value="1"/>
</dbReference>
<evidence type="ECO:0000259" key="4">
    <source>
        <dbReference type="Pfam" id="PF01048"/>
    </source>
</evidence>
<accession>A0A101GWW3</accession>
<gene>
    <name evidence="5" type="ORF">XD86_1348</name>
</gene>
<dbReference type="Proteomes" id="UP000054260">
    <property type="component" value="Unassembled WGS sequence"/>
</dbReference>
<dbReference type="CDD" id="cd17767">
    <property type="entry name" value="UP_EcUdp-like"/>
    <property type="match status" value="1"/>
</dbReference>
<evidence type="ECO:0000313" key="6">
    <source>
        <dbReference type="Proteomes" id="UP000054260"/>
    </source>
</evidence>
<protein>
    <recommendedName>
        <fullName evidence="2">Uridine phosphorylase</fullName>
        <ecNumber evidence="1">2.4.2.3</ecNumber>
    </recommendedName>
</protein>
<proteinExistence type="predicted"/>
<reference evidence="6" key="1">
    <citation type="journal article" date="2015" name="MBio">
        <title>Genome-Resolved Metagenomic Analysis Reveals Roles for Candidate Phyla and Other Microbial Community Members in Biogeochemical Transformations in Oil Reservoirs.</title>
        <authorList>
            <person name="Hu P."/>
            <person name="Tom L."/>
            <person name="Singh A."/>
            <person name="Thomas B.C."/>
            <person name="Baker B.J."/>
            <person name="Piceno Y.M."/>
            <person name="Andersen G.L."/>
            <person name="Banfield J.F."/>
        </authorList>
    </citation>
    <scope>NUCLEOTIDE SEQUENCE [LARGE SCALE GENOMIC DNA]</scope>
</reference>
<dbReference type="GO" id="GO:0004850">
    <property type="term" value="F:uridine phosphorylase activity"/>
    <property type="evidence" value="ECO:0007669"/>
    <property type="project" value="UniProtKB-EC"/>
</dbReference>
<dbReference type="Pfam" id="PF01048">
    <property type="entry name" value="PNP_UDP_1"/>
    <property type="match status" value="1"/>
</dbReference>
<dbReference type="AlphaFoldDB" id="A0A101GWW3"/>
<comment type="caution">
    <text evidence="5">The sequence shown here is derived from an EMBL/GenBank/DDBJ whole genome shotgun (WGS) entry which is preliminary data.</text>
</comment>
<evidence type="ECO:0000313" key="5">
    <source>
        <dbReference type="EMBL" id="KUK66051.1"/>
    </source>
</evidence>
<evidence type="ECO:0000256" key="3">
    <source>
        <dbReference type="ARBA" id="ARBA00048447"/>
    </source>
</evidence>
<evidence type="ECO:0000256" key="2">
    <source>
        <dbReference type="ARBA" id="ARBA00021980"/>
    </source>
</evidence>
<dbReference type="GO" id="GO:0005829">
    <property type="term" value="C:cytosol"/>
    <property type="evidence" value="ECO:0007669"/>
    <property type="project" value="TreeGrafter"/>
</dbReference>
<dbReference type="InterPro" id="IPR035994">
    <property type="entry name" value="Nucleoside_phosphorylase_sf"/>
</dbReference>
<comment type="catalytic activity">
    <reaction evidence="3">
        <text>uridine + phosphate = alpha-D-ribose 1-phosphate + uracil</text>
        <dbReference type="Rhea" id="RHEA:24388"/>
        <dbReference type="ChEBI" id="CHEBI:16704"/>
        <dbReference type="ChEBI" id="CHEBI:17568"/>
        <dbReference type="ChEBI" id="CHEBI:43474"/>
        <dbReference type="ChEBI" id="CHEBI:57720"/>
        <dbReference type="EC" id="2.4.2.3"/>
    </reaction>
</comment>
<organism evidence="5 6">
    <name type="scientific">Mesotoga infera</name>
    <dbReference type="NCBI Taxonomy" id="1236046"/>
    <lineage>
        <taxon>Bacteria</taxon>
        <taxon>Thermotogati</taxon>
        <taxon>Thermotogota</taxon>
        <taxon>Thermotogae</taxon>
        <taxon>Kosmotogales</taxon>
        <taxon>Kosmotogaceae</taxon>
        <taxon>Mesotoga</taxon>
    </lineage>
</organism>